<keyword evidence="11 14" id="KW-0234">DNA repair</keyword>
<dbReference type="EC" id="6.5.1.2" evidence="2 14"/>
<dbReference type="Gene3D" id="6.20.10.30">
    <property type="match status" value="1"/>
</dbReference>
<feature type="binding site" evidence="14">
    <location>
        <position position="296"/>
    </location>
    <ligand>
        <name>NAD(+)</name>
        <dbReference type="ChEBI" id="CHEBI:57540"/>
    </ligand>
</feature>
<dbReference type="PANTHER" id="PTHR23389:SF9">
    <property type="entry name" value="DNA LIGASE"/>
    <property type="match status" value="1"/>
</dbReference>
<dbReference type="PIRSF" id="PIRSF001604">
    <property type="entry name" value="LigA"/>
    <property type="match status" value="1"/>
</dbReference>
<dbReference type="PROSITE" id="PS01056">
    <property type="entry name" value="DNA_LIGASE_N2"/>
    <property type="match status" value="1"/>
</dbReference>
<sequence length="784" mass="84919">MTAESRILELRAELDQHNHRYYVLDEPSVPDAEYDRLFNELKALEAEHPELVTPDSPTQRVGGAALSAFSQVRHEVPMLSLGNAFEENDLREFDRRVVEGLDLPAGDLFGDAAAVDYSCEPKLDGLAVSLLYRDGQLVQGATRGDGTTGEDISVNVRTVRNIPLKLQGEGWPAVLEVRGEVYMSKAGFERLNLAQIEAGAKTFANPRNAAAGSLRQLDSKITASRPLEFCCYGLGQVSAPLADTHIGTLEQLKAWGLPISRELRHAAGVAECLAYYRDIGARRNDLPYEIDGVVFKVNSLASQRELGFRAREPRWAIAHKFPAMEELTEVLDVEFQVGRTGAVTPVARLKPVKVAGVTVSNATLHNMDEVARLGLMIGDTVIIRRAGDVIPQVMQVVTDRRPDHARPVHIPTQCPVCGSQVERTQLIKRSKGKETVSEGAVYRCVGRLACAAQLKQAIIHYVSRRAMDIEGLGEKSVEQLVDEGLIRSPADLYQLTFEQIVDLEGFAELSSKNLLAAIAASKQPGLARFIYALGIPDVGEETAKVLARSLGSLQRVMAALPQVLTYLPDIGLEVAHEIHSFFEDEHNRTVIAQLLERGLQLQDEGELAAEFAASTTLAGLIAKLDIPSVGPTGAEKLVAKLDSLEKIIAADGIDLRQALAAKQAEAVRNYFQVPANAALALAIEAQLRDFGMHWTSEKKVAAGLPLAGQTWVLTGSLERMSRDIAKDKLESLGAKVAGSVSAKTHCVVAGPGAGSKLAKANELGLKVLDEDAFVTFLTEQGIAV</sequence>
<feature type="binding site" evidence="14">
    <location>
        <position position="320"/>
    </location>
    <ligand>
        <name>NAD(+)</name>
        <dbReference type="ChEBI" id="CHEBI:57540"/>
    </ligand>
</feature>
<evidence type="ECO:0000256" key="5">
    <source>
        <dbReference type="ARBA" id="ARBA00022705"/>
    </source>
</evidence>
<feature type="binding site" evidence="14">
    <location>
        <begin position="80"/>
        <end position="81"/>
    </location>
    <ligand>
        <name>NAD(+)</name>
        <dbReference type="ChEBI" id="CHEBI:57540"/>
    </ligand>
</feature>
<dbReference type="InterPro" id="IPR013839">
    <property type="entry name" value="DNAligase_adenylation"/>
</dbReference>
<dbReference type="Pfam" id="PF14520">
    <property type="entry name" value="HHH_5"/>
    <property type="match status" value="1"/>
</dbReference>
<evidence type="ECO:0000256" key="3">
    <source>
        <dbReference type="ARBA" id="ARBA00013308"/>
    </source>
</evidence>
<dbReference type="InterPro" id="IPR033136">
    <property type="entry name" value="DNA_ligase_CS"/>
</dbReference>
<dbReference type="PROSITE" id="PS01055">
    <property type="entry name" value="DNA_LIGASE_N1"/>
    <property type="match status" value="1"/>
</dbReference>
<dbReference type="Pfam" id="PF00533">
    <property type="entry name" value="BRCT"/>
    <property type="match status" value="1"/>
</dbReference>
<dbReference type="Pfam" id="PF03119">
    <property type="entry name" value="DNA_ligase_ZBD"/>
    <property type="match status" value="1"/>
</dbReference>
<dbReference type="GO" id="GO:0003911">
    <property type="term" value="F:DNA ligase (NAD+) activity"/>
    <property type="evidence" value="ECO:0007669"/>
    <property type="project" value="UniProtKB-UniRule"/>
</dbReference>
<keyword evidence="5 14" id="KW-0235">DNA replication</keyword>
<dbReference type="CDD" id="cd17748">
    <property type="entry name" value="BRCT_DNA_ligase_like"/>
    <property type="match status" value="1"/>
</dbReference>
<dbReference type="RefSeq" id="WP_330079322.1">
    <property type="nucleotide sequence ID" value="NZ_JAZDCU010000004.1"/>
</dbReference>
<dbReference type="InterPro" id="IPR004149">
    <property type="entry name" value="Znf_DNAligase_C4"/>
</dbReference>
<feature type="binding site" evidence="14">
    <location>
        <position position="450"/>
    </location>
    <ligand>
        <name>Zn(2+)</name>
        <dbReference type="ChEBI" id="CHEBI:29105"/>
    </ligand>
</feature>
<dbReference type="Gene3D" id="1.10.150.20">
    <property type="entry name" value="5' to 3' exonuclease, C-terminal subdomain"/>
    <property type="match status" value="3"/>
</dbReference>
<dbReference type="InterPro" id="IPR012340">
    <property type="entry name" value="NA-bd_OB-fold"/>
</dbReference>
<gene>
    <name evidence="14 17" type="primary">ligA</name>
    <name evidence="17" type="ORF">V0R53_08950</name>
</gene>
<comment type="caution">
    <text evidence="14">Lacks conserved residue(s) required for the propagation of feature annotation.</text>
</comment>
<comment type="function">
    <text evidence="1 14">DNA ligase that catalyzes the formation of phosphodiester linkages between 5'-phosphoryl and 3'-hydroxyl groups in double-stranded DNA using NAD as a coenzyme and as the energy source for the reaction. It is essential for DNA replication and repair of damaged DNA.</text>
</comment>
<comment type="caution">
    <text evidence="17">The sequence shown here is derived from an EMBL/GenBank/DDBJ whole genome shotgun (WGS) entry which is preliminary data.</text>
</comment>
<dbReference type="Gene3D" id="3.40.50.10190">
    <property type="entry name" value="BRCT domain"/>
    <property type="match status" value="1"/>
</dbReference>
<keyword evidence="9 14" id="KW-0460">Magnesium</keyword>
<dbReference type="Pfam" id="PF03120">
    <property type="entry name" value="OB_DNA_ligase"/>
    <property type="match status" value="1"/>
</dbReference>
<dbReference type="PANTHER" id="PTHR23389">
    <property type="entry name" value="CHROMOSOME TRANSMISSION FIDELITY FACTOR 18"/>
    <property type="match status" value="1"/>
</dbReference>
<keyword evidence="18" id="KW-1185">Reference proteome</keyword>
<keyword evidence="4 14" id="KW-0436">Ligase</keyword>
<dbReference type="InterPro" id="IPR036420">
    <property type="entry name" value="BRCT_dom_sf"/>
</dbReference>
<keyword evidence="7 14" id="KW-0227">DNA damage</keyword>
<keyword evidence="8 14" id="KW-0862">Zinc</keyword>
<evidence type="ECO:0000256" key="7">
    <source>
        <dbReference type="ARBA" id="ARBA00022763"/>
    </source>
</evidence>
<feature type="domain" description="BRCT" evidence="16">
    <location>
        <begin position="701"/>
        <end position="784"/>
    </location>
</feature>
<dbReference type="GO" id="GO:0006281">
    <property type="term" value="P:DNA repair"/>
    <property type="evidence" value="ECO:0007669"/>
    <property type="project" value="UniProtKB-KW"/>
</dbReference>
<proteinExistence type="inferred from homology"/>
<dbReference type="SUPFAM" id="SSF50249">
    <property type="entry name" value="Nucleic acid-binding proteins"/>
    <property type="match status" value="1"/>
</dbReference>
<dbReference type="Pfam" id="PF01653">
    <property type="entry name" value="DNA_ligase_aden"/>
    <property type="match status" value="1"/>
</dbReference>
<dbReference type="NCBIfam" id="NF005932">
    <property type="entry name" value="PRK07956.1"/>
    <property type="match status" value="1"/>
</dbReference>
<dbReference type="FunFam" id="1.10.287.610:FF:000002">
    <property type="entry name" value="DNA ligase"/>
    <property type="match status" value="1"/>
</dbReference>
<feature type="binding site" evidence="14">
    <location>
        <position position="414"/>
    </location>
    <ligand>
        <name>Zn(2+)</name>
        <dbReference type="ChEBI" id="CHEBI:29105"/>
    </ligand>
</feature>
<evidence type="ECO:0000256" key="2">
    <source>
        <dbReference type="ARBA" id="ARBA00012722"/>
    </source>
</evidence>
<comment type="catalytic activity">
    <reaction evidence="12 14 15">
        <text>NAD(+) + (deoxyribonucleotide)n-3'-hydroxyl + 5'-phospho-(deoxyribonucleotide)m = (deoxyribonucleotide)n+m + AMP + beta-nicotinamide D-nucleotide.</text>
        <dbReference type="EC" id="6.5.1.2"/>
    </reaction>
</comment>
<evidence type="ECO:0000256" key="4">
    <source>
        <dbReference type="ARBA" id="ARBA00022598"/>
    </source>
</evidence>
<feature type="binding site" evidence="14">
    <location>
        <position position="143"/>
    </location>
    <ligand>
        <name>NAD(+)</name>
        <dbReference type="ChEBI" id="CHEBI:57540"/>
    </ligand>
</feature>
<keyword evidence="10 14" id="KW-0520">NAD</keyword>
<dbReference type="GO" id="GO:0046872">
    <property type="term" value="F:metal ion binding"/>
    <property type="evidence" value="ECO:0007669"/>
    <property type="project" value="UniProtKB-KW"/>
</dbReference>
<evidence type="ECO:0000256" key="13">
    <source>
        <dbReference type="ARBA" id="ARBA00060881"/>
    </source>
</evidence>
<comment type="cofactor">
    <cofactor evidence="14">
        <name>Mg(2+)</name>
        <dbReference type="ChEBI" id="CHEBI:18420"/>
    </cofactor>
    <cofactor evidence="14">
        <name>Mn(2+)</name>
        <dbReference type="ChEBI" id="CHEBI:29035"/>
    </cofactor>
</comment>
<evidence type="ECO:0000259" key="16">
    <source>
        <dbReference type="PROSITE" id="PS50172"/>
    </source>
</evidence>
<feature type="binding site" evidence="14">
    <location>
        <position position="180"/>
    </location>
    <ligand>
        <name>NAD(+)</name>
        <dbReference type="ChEBI" id="CHEBI:57540"/>
    </ligand>
</feature>
<evidence type="ECO:0000256" key="12">
    <source>
        <dbReference type="ARBA" id="ARBA00034005"/>
    </source>
</evidence>
<dbReference type="PROSITE" id="PS50172">
    <property type="entry name" value="BRCT"/>
    <property type="match status" value="1"/>
</dbReference>
<dbReference type="EMBL" id="JAZDQP010000005">
    <property type="protein sequence ID" value="MEE1866526.1"/>
    <property type="molecule type" value="Genomic_DNA"/>
</dbReference>
<dbReference type="Pfam" id="PF12826">
    <property type="entry name" value="HHH_2"/>
    <property type="match status" value="1"/>
</dbReference>
<dbReference type="FunFam" id="1.10.150.20:FF:000007">
    <property type="entry name" value="DNA ligase"/>
    <property type="match status" value="1"/>
</dbReference>
<dbReference type="InterPro" id="IPR041663">
    <property type="entry name" value="DisA/LigA_HHH"/>
</dbReference>
<dbReference type="GO" id="GO:0003677">
    <property type="term" value="F:DNA binding"/>
    <property type="evidence" value="ECO:0007669"/>
    <property type="project" value="InterPro"/>
</dbReference>
<dbReference type="SMART" id="SM00278">
    <property type="entry name" value="HhH1"/>
    <property type="match status" value="3"/>
</dbReference>
<keyword evidence="6 14" id="KW-0479">Metal-binding</keyword>
<dbReference type="SMART" id="SM00532">
    <property type="entry name" value="LIGANc"/>
    <property type="match status" value="1"/>
</dbReference>
<dbReference type="GO" id="GO:0005829">
    <property type="term" value="C:cytosol"/>
    <property type="evidence" value="ECO:0007669"/>
    <property type="project" value="TreeGrafter"/>
</dbReference>
<dbReference type="InterPro" id="IPR018239">
    <property type="entry name" value="DNA_ligase_AS"/>
</dbReference>
<dbReference type="InterPro" id="IPR013840">
    <property type="entry name" value="DNAligase_N"/>
</dbReference>
<dbReference type="FunFam" id="2.40.50.140:FF:000012">
    <property type="entry name" value="DNA ligase"/>
    <property type="match status" value="1"/>
</dbReference>
<evidence type="ECO:0000256" key="15">
    <source>
        <dbReference type="RuleBase" id="RU000618"/>
    </source>
</evidence>
<dbReference type="InterPro" id="IPR001357">
    <property type="entry name" value="BRCT_dom"/>
</dbReference>
<protein>
    <recommendedName>
        <fullName evidence="3 14">DNA ligase</fullName>
        <ecNumber evidence="2 14">6.5.1.2</ecNumber>
    </recommendedName>
    <alternativeName>
        <fullName evidence="14">Polydeoxyribonucleotide synthase [NAD(+)]</fullName>
    </alternativeName>
</protein>
<accession>A0AB35WTU4</accession>
<dbReference type="FunFam" id="1.10.150.20:FF:000006">
    <property type="entry name" value="DNA ligase"/>
    <property type="match status" value="1"/>
</dbReference>
<evidence type="ECO:0000256" key="6">
    <source>
        <dbReference type="ARBA" id="ARBA00022723"/>
    </source>
</evidence>
<organism evidence="17 18">
    <name type="scientific">Pseudomonas auratipiscis</name>
    <dbReference type="NCBI Taxonomy" id="3115853"/>
    <lineage>
        <taxon>Bacteria</taxon>
        <taxon>Pseudomonadati</taxon>
        <taxon>Pseudomonadota</taxon>
        <taxon>Gammaproteobacteria</taxon>
        <taxon>Pseudomonadales</taxon>
        <taxon>Pseudomonadaceae</taxon>
        <taxon>Pseudomonas</taxon>
    </lineage>
</organism>
<dbReference type="InterPro" id="IPR010994">
    <property type="entry name" value="RuvA_2-like"/>
</dbReference>
<dbReference type="SMART" id="SM00292">
    <property type="entry name" value="BRCT"/>
    <property type="match status" value="1"/>
</dbReference>
<dbReference type="Gene3D" id="3.30.470.30">
    <property type="entry name" value="DNA ligase/mRNA capping enzyme"/>
    <property type="match status" value="1"/>
</dbReference>
<evidence type="ECO:0000256" key="1">
    <source>
        <dbReference type="ARBA" id="ARBA00004067"/>
    </source>
</evidence>
<dbReference type="SUPFAM" id="SSF56091">
    <property type="entry name" value="DNA ligase/mRNA capping enzyme, catalytic domain"/>
    <property type="match status" value="1"/>
</dbReference>
<dbReference type="InterPro" id="IPR003583">
    <property type="entry name" value="Hlx-hairpin-Hlx_DNA-bd_motif"/>
</dbReference>
<evidence type="ECO:0000256" key="8">
    <source>
        <dbReference type="ARBA" id="ARBA00022833"/>
    </source>
</evidence>
<evidence type="ECO:0000256" key="10">
    <source>
        <dbReference type="ARBA" id="ARBA00023027"/>
    </source>
</evidence>
<dbReference type="GO" id="GO:0006260">
    <property type="term" value="P:DNA replication"/>
    <property type="evidence" value="ECO:0007669"/>
    <property type="project" value="UniProtKB-KW"/>
</dbReference>
<dbReference type="SUPFAM" id="SSF47781">
    <property type="entry name" value="RuvA domain 2-like"/>
    <property type="match status" value="2"/>
</dbReference>
<evidence type="ECO:0000256" key="14">
    <source>
        <dbReference type="HAMAP-Rule" id="MF_01588"/>
    </source>
</evidence>
<dbReference type="InterPro" id="IPR001679">
    <property type="entry name" value="DNA_ligase"/>
</dbReference>
<dbReference type="Gene3D" id="1.10.287.610">
    <property type="entry name" value="Helix hairpin bin"/>
    <property type="match status" value="1"/>
</dbReference>
<dbReference type="SUPFAM" id="SSF52113">
    <property type="entry name" value="BRCT domain"/>
    <property type="match status" value="1"/>
</dbReference>
<feature type="binding site" evidence="14">
    <location>
        <position position="417"/>
    </location>
    <ligand>
        <name>Zn(2+)</name>
        <dbReference type="ChEBI" id="CHEBI:29105"/>
    </ligand>
</feature>
<evidence type="ECO:0000256" key="11">
    <source>
        <dbReference type="ARBA" id="ARBA00023204"/>
    </source>
</evidence>
<evidence type="ECO:0000313" key="17">
    <source>
        <dbReference type="EMBL" id="MEE1866526.1"/>
    </source>
</evidence>
<evidence type="ECO:0000256" key="9">
    <source>
        <dbReference type="ARBA" id="ARBA00022842"/>
    </source>
</evidence>
<keyword evidence="14" id="KW-0464">Manganese</keyword>
<feature type="binding site" evidence="14">
    <location>
        <position position="120"/>
    </location>
    <ligand>
        <name>NAD(+)</name>
        <dbReference type="ChEBI" id="CHEBI:57540"/>
    </ligand>
</feature>
<dbReference type="HAMAP" id="MF_01588">
    <property type="entry name" value="DNA_ligase_A"/>
    <property type="match status" value="1"/>
</dbReference>
<comment type="similarity">
    <text evidence="13 14">Belongs to the NAD-dependent DNA ligase family. LigA subfamily.</text>
</comment>
<dbReference type="Proteomes" id="UP001307839">
    <property type="component" value="Unassembled WGS sequence"/>
</dbReference>
<dbReference type="InterPro" id="IPR004150">
    <property type="entry name" value="NAD_DNA_ligase_OB"/>
</dbReference>
<reference evidence="17 18" key="1">
    <citation type="submission" date="2024-01" db="EMBL/GenBank/DDBJ databases">
        <title>Unpublished Manusciprt.</title>
        <authorList>
            <person name="Duman M."/>
            <person name="Valdes E.G."/>
            <person name="Ajmi N."/>
            <person name="Altun S."/>
            <person name="Saticioglu I.B."/>
        </authorList>
    </citation>
    <scope>NUCLEOTIDE SEQUENCE [LARGE SCALE GENOMIC DNA]</scope>
    <source>
        <strain evidence="17 18">120P</strain>
    </source>
</reference>
<evidence type="ECO:0000313" key="18">
    <source>
        <dbReference type="Proteomes" id="UP001307839"/>
    </source>
</evidence>
<dbReference type="FunFam" id="3.30.470.30:FF:000001">
    <property type="entry name" value="DNA ligase"/>
    <property type="match status" value="1"/>
</dbReference>
<feature type="binding site" evidence="14">
    <location>
        <begin position="31"/>
        <end position="35"/>
    </location>
    <ligand>
        <name>NAD(+)</name>
        <dbReference type="ChEBI" id="CHEBI:57540"/>
    </ligand>
</feature>
<feature type="active site" description="N6-AMP-lysine intermediate" evidence="14">
    <location>
        <position position="122"/>
    </location>
</feature>
<dbReference type="Gene3D" id="2.40.50.140">
    <property type="entry name" value="Nucleic acid-binding proteins"/>
    <property type="match status" value="1"/>
</dbReference>
<name>A0AB35WTU4_9PSED</name>
<dbReference type="AlphaFoldDB" id="A0AB35WTU4"/>
<dbReference type="CDD" id="cd00114">
    <property type="entry name" value="LIGANc"/>
    <property type="match status" value="1"/>
</dbReference>
<dbReference type="NCBIfam" id="TIGR00575">
    <property type="entry name" value="dnlj"/>
    <property type="match status" value="1"/>
</dbReference>